<keyword evidence="8 11" id="KW-0067">ATP-binding</keyword>
<keyword evidence="5 11" id="KW-0808">Transferase</keyword>
<dbReference type="InterPro" id="IPR008145">
    <property type="entry name" value="GK/Ca_channel_bsu"/>
</dbReference>
<evidence type="ECO:0000256" key="1">
    <source>
        <dbReference type="ARBA" id="ARBA00003531"/>
    </source>
</evidence>
<dbReference type="PANTHER" id="PTHR23117:SF13">
    <property type="entry name" value="GUANYLATE KINASE"/>
    <property type="match status" value="1"/>
</dbReference>
<dbReference type="PROSITE" id="PS00856">
    <property type="entry name" value="GUANYLATE_KINASE_1"/>
    <property type="match status" value="1"/>
</dbReference>
<dbReference type="Pfam" id="PF00625">
    <property type="entry name" value="Guanylate_kin"/>
    <property type="match status" value="1"/>
</dbReference>
<dbReference type="HAMAP" id="MF_00328">
    <property type="entry name" value="Guanylate_kinase"/>
    <property type="match status" value="1"/>
</dbReference>
<evidence type="ECO:0000256" key="4">
    <source>
        <dbReference type="ARBA" id="ARBA00016296"/>
    </source>
</evidence>
<dbReference type="InterPro" id="IPR020590">
    <property type="entry name" value="Guanylate_kinase_CS"/>
</dbReference>
<comment type="subcellular location">
    <subcellularLocation>
        <location evidence="11">Cytoplasm</location>
    </subcellularLocation>
</comment>
<evidence type="ECO:0000256" key="5">
    <source>
        <dbReference type="ARBA" id="ARBA00022679"/>
    </source>
</evidence>
<dbReference type="SUPFAM" id="SSF52540">
    <property type="entry name" value="P-loop containing nucleoside triphosphate hydrolases"/>
    <property type="match status" value="1"/>
</dbReference>
<proteinExistence type="inferred from homology"/>
<dbReference type="InterPro" id="IPR008144">
    <property type="entry name" value="Guanylate_kin-like_dom"/>
</dbReference>
<comment type="function">
    <text evidence="1 11">Essential for recycling GMP and indirectly, cGMP.</text>
</comment>
<dbReference type="NCBIfam" id="TIGR03263">
    <property type="entry name" value="guanyl_kin"/>
    <property type="match status" value="1"/>
</dbReference>
<dbReference type="CDD" id="cd00071">
    <property type="entry name" value="GMPK"/>
    <property type="match status" value="1"/>
</dbReference>
<evidence type="ECO:0000256" key="11">
    <source>
        <dbReference type="HAMAP-Rule" id="MF_00328"/>
    </source>
</evidence>
<dbReference type="RefSeq" id="WP_130290537.1">
    <property type="nucleotide sequence ID" value="NZ_SHKL01000001.1"/>
</dbReference>
<evidence type="ECO:0000256" key="3">
    <source>
        <dbReference type="ARBA" id="ARBA00012961"/>
    </source>
</evidence>
<evidence type="ECO:0000256" key="8">
    <source>
        <dbReference type="ARBA" id="ARBA00022840"/>
    </source>
</evidence>
<evidence type="ECO:0000259" key="13">
    <source>
        <dbReference type="PROSITE" id="PS50052"/>
    </source>
</evidence>
<comment type="caution">
    <text evidence="14">The sequence shown here is derived from an EMBL/GenBank/DDBJ whole genome shotgun (WGS) entry which is preliminary data.</text>
</comment>
<gene>
    <name evidence="11" type="primary">gmk</name>
    <name evidence="14" type="ORF">EV383_3089</name>
</gene>
<evidence type="ECO:0000256" key="9">
    <source>
        <dbReference type="ARBA" id="ARBA00030128"/>
    </source>
</evidence>
<dbReference type="EC" id="2.7.4.8" evidence="3 11"/>
<evidence type="ECO:0000256" key="6">
    <source>
        <dbReference type="ARBA" id="ARBA00022741"/>
    </source>
</evidence>
<feature type="domain" description="Guanylate kinase-like" evidence="13">
    <location>
        <begin position="8"/>
        <end position="188"/>
    </location>
</feature>
<dbReference type="Gene3D" id="3.30.63.10">
    <property type="entry name" value="Guanylate Kinase phosphate binding domain"/>
    <property type="match status" value="1"/>
</dbReference>
<keyword evidence="7 11" id="KW-0418">Kinase</keyword>
<accession>A0A4Q7V0Y8</accession>
<dbReference type="GO" id="GO:0005829">
    <property type="term" value="C:cytosol"/>
    <property type="evidence" value="ECO:0007669"/>
    <property type="project" value="TreeGrafter"/>
</dbReference>
<evidence type="ECO:0000313" key="14">
    <source>
        <dbReference type="EMBL" id="RZT86199.1"/>
    </source>
</evidence>
<reference evidence="14 15" key="1">
    <citation type="submission" date="2019-02" db="EMBL/GenBank/DDBJ databases">
        <title>Sequencing the genomes of 1000 actinobacteria strains.</title>
        <authorList>
            <person name="Klenk H.-P."/>
        </authorList>
    </citation>
    <scope>NUCLEOTIDE SEQUENCE [LARGE SCALE GENOMIC DNA]</scope>
    <source>
        <strain evidence="14 15">DSM 45779</strain>
    </source>
</reference>
<feature type="region of interest" description="Disordered" evidence="12">
    <location>
        <begin position="189"/>
        <end position="211"/>
    </location>
</feature>
<feature type="binding site" evidence="11">
    <location>
        <begin position="15"/>
        <end position="22"/>
    </location>
    <ligand>
        <name>ATP</name>
        <dbReference type="ChEBI" id="CHEBI:30616"/>
    </ligand>
</feature>
<dbReference type="EMBL" id="SHKL01000001">
    <property type="protein sequence ID" value="RZT86199.1"/>
    <property type="molecule type" value="Genomic_DNA"/>
</dbReference>
<organism evidence="14 15">
    <name type="scientific">Pseudonocardia sediminis</name>
    <dbReference type="NCBI Taxonomy" id="1397368"/>
    <lineage>
        <taxon>Bacteria</taxon>
        <taxon>Bacillati</taxon>
        <taxon>Actinomycetota</taxon>
        <taxon>Actinomycetes</taxon>
        <taxon>Pseudonocardiales</taxon>
        <taxon>Pseudonocardiaceae</taxon>
        <taxon>Pseudonocardia</taxon>
    </lineage>
</organism>
<name>A0A4Q7V0Y8_PSEST</name>
<dbReference type="FunFam" id="3.30.63.10:FF:000002">
    <property type="entry name" value="Guanylate kinase 1"/>
    <property type="match status" value="1"/>
</dbReference>
<evidence type="ECO:0000256" key="12">
    <source>
        <dbReference type="SAM" id="MobiDB-lite"/>
    </source>
</evidence>
<protein>
    <recommendedName>
        <fullName evidence="4 11">Guanylate kinase</fullName>
        <ecNumber evidence="3 11">2.7.4.8</ecNumber>
    </recommendedName>
    <alternativeName>
        <fullName evidence="9 11">GMP kinase</fullName>
    </alternativeName>
</protein>
<sequence>MSTSRAPGRLLVLAGPSGVGKSHLVAGLRAAVPGLVFSVSATTRAPREGEVPGRDYHFVDGDGFDALIARDELLEWAEVHGGLQRSGTLREPVERALGDGSPVLVEVDLQGARAVKAALPEALTVFIAPPSMAELERRLTDRGTESPAQRERRLLTAREELAAQHEFDVVVVNDVLQDAVDRLVELAVDRGETGSADSSRDTGPRVSSPSP</sequence>
<comment type="catalytic activity">
    <reaction evidence="10 11">
        <text>GMP + ATP = GDP + ADP</text>
        <dbReference type="Rhea" id="RHEA:20780"/>
        <dbReference type="ChEBI" id="CHEBI:30616"/>
        <dbReference type="ChEBI" id="CHEBI:58115"/>
        <dbReference type="ChEBI" id="CHEBI:58189"/>
        <dbReference type="ChEBI" id="CHEBI:456216"/>
        <dbReference type="EC" id="2.7.4.8"/>
    </reaction>
</comment>
<evidence type="ECO:0000256" key="10">
    <source>
        <dbReference type="ARBA" id="ARBA00048594"/>
    </source>
</evidence>
<dbReference type="InterPro" id="IPR027417">
    <property type="entry name" value="P-loop_NTPase"/>
</dbReference>
<evidence type="ECO:0000256" key="2">
    <source>
        <dbReference type="ARBA" id="ARBA00005790"/>
    </source>
</evidence>
<dbReference type="Gene3D" id="3.40.50.300">
    <property type="entry name" value="P-loop containing nucleotide triphosphate hydrolases"/>
    <property type="match status" value="1"/>
</dbReference>
<comment type="similarity">
    <text evidence="2 11">Belongs to the guanylate kinase family.</text>
</comment>
<dbReference type="OrthoDB" id="9808150at2"/>
<dbReference type="Proteomes" id="UP000291591">
    <property type="component" value="Unassembled WGS sequence"/>
</dbReference>
<dbReference type="GO" id="GO:0004385">
    <property type="term" value="F:GMP kinase activity"/>
    <property type="evidence" value="ECO:0007669"/>
    <property type="project" value="UniProtKB-UniRule"/>
</dbReference>
<dbReference type="AlphaFoldDB" id="A0A4Q7V0Y8"/>
<evidence type="ECO:0000256" key="7">
    <source>
        <dbReference type="ARBA" id="ARBA00022777"/>
    </source>
</evidence>
<keyword evidence="11" id="KW-0963">Cytoplasm</keyword>
<dbReference type="GO" id="GO:0005524">
    <property type="term" value="F:ATP binding"/>
    <property type="evidence" value="ECO:0007669"/>
    <property type="project" value="UniProtKB-UniRule"/>
</dbReference>
<dbReference type="PANTHER" id="PTHR23117">
    <property type="entry name" value="GUANYLATE KINASE-RELATED"/>
    <property type="match status" value="1"/>
</dbReference>
<keyword evidence="15" id="KW-1185">Reference proteome</keyword>
<dbReference type="SMART" id="SM00072">
    <property type="entry name" value="GuKc"/>
    <property type="match status" value="1"/>
</dbReference>
<feature type="compositionally biased region" description="Basic and acidic residues" evidence="12">
    <location>
        <begin position="189"/>
        <end position="203"/>
    </location>
</feature>
<dbReference type="PROSITE" id="PS50052">
    <property type="entry name" value="GUANYLATE_KINASE_2"/>
    <property type="match status" value="1"/>
</dbReference>
<dbReference type="InterPro" id="IPR017665">
    <property type="entry name" value="Guanylate_kinase"/>
</dbReference>
<keyword evidence="6 11" id="KW-0547">Nucleotide-binding</keyword>
<evidence type="ECO:0000313" key="15">
    <source>
        <dbReference type="Proteomes" id="UP000291591"/>
    </source>
</evidence>